<dbReference type="AlphaFoldDB" id="A0A5B8XNZ0"/>
<feature type="signal peptide" evidence="3">
    <location>
        <begin position="1"/>
        <end position="24"/>
    </location>
</feature>
<evidence type="ECO:0000313" key="5">
    <source>
        <dbReference type="Proteomes" id="UP000321595"/>
    </source>
</evidence>
<keyword evidence="3" id="KW-0732">Signal</keyword>
<dbReference type="SUPFAM" id="SSF48452">
    <property type="entry name" value="TPR-like"/>
    <property type="match status" value="1"/>
</dbReference>
<gene>
    <name evidence="4" type="ORF">FRD01_08360</name>
</gene>
<evidence type="ECO:0008006" key="6">
    <source>
        <dbReference type="Google" id="ProtNLM"/>
    </source>
</evidence>
<dbReference type="Proteomes" id="UP000321595">
    <property type="component" value="Chromosome"/>
</dbReference>
<dbReference type="Gene3D" id="1.25.40.10">
    <property type="entry name" value="Tetratricopeptide repeat domain"/>
    <property type="match status" value="1"/>
</dbReference>
<reference evidence="4 5" key="1">
    <citation type="submission" date="2019-08" db="EMBL/GenBank/DDBJ databases">
        <authorList>
            <person name="Liang Q."/>
        </authorList>
    </citation>
    <scope>NUCLEOTIDE SEQUENCE [LARGE SCALE GENOMIC DNA]</scope>
    <source>
        <strain evidence="4 5">V1718</strain>
    </source>
</reference>
<dbReference type="OrthoDB" id="5507504at2"/>
<dbReference type="InterPro" id="IPR019734">
    <property type="entry name" value="TPR_rpt"/>
</dbReference>
<dbReference type="EMBL" id="CP042467">
    <property type="protein sequence ID" value="QED27254.1"/>
    <property type="molecule type" value="Genomic_DNA"/>
</dbReference>
<organism evidence="4 5">
    <name type="scientific">Microvenator marinus</name>
    <dbReference type="NCBI Taxonomy" id="2600177"/>
    <lineage>
        <taxon>Bacteria</taxon>
        <taxon>Deltaproteobacteria</taxon>
        <taxon>Bradymonadales</taxon>
        <taxon>Microvenatoraceae</taxon>
        <taxon>Microvenator</taxon>
    </lineage>
</organism>
<evidence type="ECO:0000256" key="3">
    <source>
        <dbReference type="SAM" id="SignalP"/>
    </source>
</evidence>
<accession>A0A5B8XNZ0</accession>
<keyword evidence="5" id="KW-1185">Reference proteome</keyword>
<evidence type="ECO:0000313" key="4">
    <source>
        <dbReference type="EMBL" id="QED27254.1"/>
    </source>
</evidence>
<feature type="transmembrane region" description="Helical" evidence="2">
    <location>
        <begin position="213"/>
        <end position="234"/>
    </location>
</feature>
<evidence type="ECO:0000256" key="2">
    <source>
        <dbReference type="SAM" id="Phobius"/>
    </source>
</evidence>
<dbReference type="RefSeq" id="WP_146958939.1">
    <property type="nucleotide sequence ID" value="NZ_CP042467.1"/>
</dbReference>
<keyword evidence="2" id="KW-1133">Transmembrane helix</keyword>
<proteinExistence type="predicted"/>
<feature type="chain" id="PRO_5022760787" description="Tetratricopeptide repeat protein" evidence="3">
    <location>
        <begin position="25"/>
        <end position="260"/>
    </location>
</feature>
<keyword evidence="1" id="KW-0802">TPR repeat</keyword>
<keyword evidence="2" id="KW-0472">Membrane</keyword>
<protein>
    <recommendedName>
        <fullName evidence="6">Tetratricopeptide repeat protein</fullName>
    </recommendedName>
</protein>
<feature type="repeat" description="TPR" evidence="1">
    <location>
        <begin position="32"/>
        <end position="65"/>
    </location>
</feature>
<dbReference type="KEGG" id="bbae:FRD01_08360"/>
<sequence>MTHHLRKLSLALLISLAIPSVSMAQDDPVAIAQKHFEKGAEWYTQGEYSKAIVEFLKGYNLAPNPMFLYNISLSYAKMDNIEEALKAAERAEREGGLPDEVAIRNYARMNAFRIRLNSDQNATQMSQIAKVEEKSIVEPDPVEPAKGGGFGALGWTGVGLTAIGAGLGVGALLVNAPLADQIDQLEAEAAGGDPARFSELKNQIESDQSTGKILLYAGAGAGAVGLTLIIIELLGSEEEQAQIYVSPQRGGASVGFGTNF</sequence>
<dbReference type="InterPro" id="IPR011990">
    <property type="entry name" value="TPR-like_helical_dom_sf"/>
</dbReference>
<name>A0A5B8XNZ0_9DELT</name>
<keyword evidence="2" id="KW-0812">Transmembrane</keyword>
<dbReference type="PROSITE" id="PS50005">
    <property type="entry name" value="TPR"/>
    <property type="match status" value="1"/>
</dbReference>
<evidence type="ECO:0000256" key="1">
    <source>
        <dbReference type="PROSITE-ProRule" id="PRU00339"/>
    </source>
</evidence>